<reference evidence="2" key="1">
    <citation type="journal article" date="2014" name="Int. J. Syst. Evol. Microbiol.">
        <title>Complete genome of a new Firmicutes species belonging to the dominant human colonic microbiota ('Ruminococcus bicirculans') reveals two chromosomes and a selective capacity to utilize plant glucans.</title>
        <authorList>
            <consortium name="NISC Comparative Sequencing Program"/>
            <person name="Wegmann U."/>
            <person name="Louis P."/>
            <person name="Goesmann A."/>
            <person name="Henrissat B."/>
            <person name="Duncan S.H."/>
            <person name="Flint H.J."/>
        </authorList>
    </citation>
    <scope>NUCLEOTIDE SEQUENCE</scope>
    <source>
        <strain evidence="2">CECT 8869</strain>
    </source>
</reference>
<evidence type="ECO:0000313" key="2">
    <source>
        <dbReference type="EMBL" id="MDO1511673.1"/>
    </source>
</evidence>
<dbReference type="InterPro" id="IPR002372">
    <property type="entry name" value="PQQ_rpt_dom"/>
</dbReference>
<sequence length="161" mass="17783">MEKYPEGVKHPEARYTTDYGLDWPGLIDPPWSSILAYDLNNGTIKWRRPIGVDSLYVQGDESKGAPNGTQRKGMVITSTGIVFVTAKGGRVYALDSEDGSVLWETTLSNETNAQPSMFTLNGKEYLVINATSNFRKDSYDHSKKPGAIAKGYVVYGIPDKK</sequence>
<comment type="caution">
    <text evidence="2">The sequence shown here is derived from an EMBL/GenBank/DDBJ whole genome shotgun (WGS) entry which is preliminary data.</text>
</comment>
<dbReference type="Pfam" id="PF01011">
    <property type="entry name" value="PQQ"/>
    <property type="match status" value="1"/>
</dbReference>
<dbReference type="Proteomes" id="UP001168579">
    <property type="component" value="Unassembled WGS sequence"/>
</dbReference>
<accession>A0ABT8RLD1</accession>
<dbReference type="EMBL" id="JAUKUC010000001">
    <property type="protein sequence ID" value="MDO1511673.1"/>
    <property type="molecule type" value="Genomic_DNA"/>
</dbReference>
<organism evidence="2 3">
    <name type="scientific">Maribacter confluentis</name>
    <dbReference type="NCBI Taxonomy" id="1656093"/>
    <lineage>
        <taxon>Bacteria</taxon>
        <taxon>Pseudomonadati</taxon>
        <taxon>Bacteroidota</taxon>
        <taxon>Flavobacteriia</taxon>
        <taxon>Flavobacteriales</taxon>
        <taxon>Flavobacteriaceae</taxon>
        <taxon>Maribacter</taxon>
    </lineage>
</organism>
<dbReference type="InterPro" id="IPR018391">
    <property type="entry name" value="PQQ_b-propeller_rpt"/>
</dbReference>
<evidence type="ECO:0000259" key="1">
    <source>
        <dbReference type="Pfam" id="PF01011"/>
    </source>
</evidence>
<keyword evidence="3" id="KW-1185">Reference proteome</keyword>
<dbReference type="Gene3D" id="2.140.10.10">
    <property type="entry name" value="Quinoprotein alcohol dehydrogenase-like superfamily"/>
    <property type="match status" value="1"/>
</dbReference>
<protein>
    <submittedName>
        <fullName evidence="2">PQQ-binding-like beta-propeller repeat protein</fullName>
    </submittedName>
</protein>
<evidence type="ECO:0000313" key="3">
    <source>
        <dbReference type="Proteomes" id="UP001168579"/>
    </source>
</evidence>
<feature type="domain" description="Pyrrolo-quinoline quinone repeat" evidence="1">
    <location>
        <begin position="26"/>
        <end position="125"/>
    </location>
</feature>
<proteinExistence type="predicted"/>
<dbReference type="RefSeq" id="WP_304434926.1">
    <property type="nucleotide sequence ID" value="NZ_JAUKUC010000001.1"/>
</dbReference>
<dbReference type="InterPro" id="IPR011047">
    <property type="entry name" value="Quinoprotein_ADH-like_sf"/>
</dbReference>
<name>A0ABT8RLD1_9FLAO</name>
<reference evidence="2" key="2">
    <citation type="submission" date="2023-06" db="EMBL/GenBank/DDBJ databases">
        <authorList>
            <person name="Lucena T."/>
            <person name="Sun Q."/>
        </authorList>
    </citation>
    <scope>NUCLEOTIDE SEQUENCE</scope>
    <source>
        <strain evidence="2">CECT 8869</strain>
    </source>
</reference>
<dbReference type="SUPFAM" id="SSF50998">
    <property type="entry name" value="Quinoprotein alcohol dehydrogenase-like"/>
    <property type="match status" value="1"/>
</dbReference>
<gene>
    <name evidence="2" type="ORF">Q2T41_03205</name>
</gene>
<dbReference type="SMART" id="SM00564">
    <property type="entry name" value="PQQ"/>
    <property type="match status" value="2"/>
</dbReference>